<keyword evidence="2" id="KW-1185">Reference proteome</keyword>
<evidence type="ECO:0000313" key="2">
    <source>
        <dbReference type="Proteomes" id="UP001056778"/>
    </source>
</evidence>
<reference evidence="1" key="1">
    <citation type="submission" date="2022-04" db="EMBL/GenBank/DDBJ databases">
        <title>Chromosome-scale genome assembly of Holotrichia oblita Faldermann.</title>
        <authorList>
            <person name="Rongchong L."/>
        </authorList>
    </citation>
    <scope>NUCLEOTIDE SEQUENCE</scope>
    <source>
        <strain evidence="1">81SQS9</strain>
    </source>
</reference>
<protein>
    <submittedName>
        <fullName evidence="1">Protein yellow-related</fullName>
    </submittedName>
</protein>
<name>A0ACB9SRG7_HOLOL</name>
<accession>A0ACB9SRG7</accession>
<organism evidence="1 2">
    <name type="scientific">Holotrichia oblita</name>
    <name type="common">Chafer beetle</name>
    <dbReference type="NCBI Taxonomy" id="644536"/>
    <lineage>
        <taxon>Eukaryota</taxon>
        <taxon>Metazoa</taxon>
        <taxon>Ecdysozoa</taxon>
        <taxon>Arthropoda</taxon>
        <taxon>Hexapoda</taxon>
        <taxon>Insecta</taxon>
        <taxon>Pterygota</taxon>
        <taxon>Neoptera</taxon>
        <taxon>Endopterygota</taxon>
        <taxon>Coleoptera</taxon>
        <taxon>Polyphaga</taxon>
        <taxon>Scarabaeiformia</taxon>
        <taxon>Scarabaeidae</taxon>
        <taxon>Melolonthinae</taxon>
        <taxon>Holotrichia</taxon>
    </lineage>
</organism>
<dbReference type="Proteomes" id="UP001056778">
    <property type="component" value="Chromosome 8"/>
</dbReference>
<evidence type="ECO:0000313" key="1">
    <source>
        <dbReference type="EMBL" id="KAI4456332.1"/>
    </source>
</evidence>
<sequence length="566" mass="63949">MEILYEGLIEDLASVQFEELSSDEMSKPSTSNSEVNYIHPSTLSFIDKPSFLHEKRVTLKCAEVILLIIKYADPFGYCSNSKIESRQSYSTAKSYSPGQTYATRQFYATAKSYSPKQTYSTAQPYTATQSKCKVPGVCGTPTHIARSTPTPSKFKTEYEWTQLDFDYENPIDKEKDIKNKIFIPGKPAPIDVDVHYNRQDKRIFVTIPRFLPGVPATLGTATTSKLTGQPVIKPYPSWKWHRYPEECRKDRIISVYRIKVDKCGRLWVLDTGRLSTERICPMQILAFDLKTDELIHRKEIPNSVLHEDSILVTPIVEIFNENCDDTFLYIADTVGFSIIIHDVKSGAFWRASDKTMYPYPNHSSFDILGDNFDLVDGVLGMDIGPKIAGESRKLYYHSLSSVTENWVYTDHLRNASIFGVYPWVHPSVFNVYKGDRDSQSAAQAIDSNGISFFGKLSKLSINCWDTTTEYGFENIDVVEHNEVTLQFPSGIKVVDNPISGQEELWVMTSRLQKVIAGTLVNDDVNFRILVTTVKDAISGTKCKGNGRFNNNVYGGTTTRKQAKSPL</sequence>
<comment type="caution">
    <text evidence="1">The sequence shown here is derived from an EMBL/GenBank/DDBJ whole genome shotgun (WGS) entry which is preliminary data.</text>
</comment>
<gene>
    <name evidence="1" type="ORF">MML48_8g00017815</name>
</gene>
<dbReference type="EMBL" id="CM043022">
    <property type="protein sequence ID" value="KAI4456332.1"/>
    <property type="molecule type" value="Genomic_DNA"/>
</dbReference>
<proteinExistence type="predicted"/>